<name>A0A166D212_9EURY</name>
<keyword evidence="1" id="KW-0812">Transmembrane</keyword>
<protein>
    <submittedName>
        <fullName evidence="2">Uncharacterized protein</fullName>
    </submittedName>
</protein>
<organism evidence="2 3">
    <name type="scientific">Methanobrevibacter filiformis</name>
    <dbReference type="NCBI Taxonomy" id="55758"/>
    <lineage>
        <taxon>Archaea</taxon>
        <taxon>Methanobacteriati</taxon>
        <taxon>Methanobacteriota</taxon>
        <taxon>Methanomada group</taxon>
        <taxon>Methanobacteria</taxon>
        <taxon>Methanobacteriales</taxon>
        <taxon>Methanobacteriaceae</taxon>
        <taxon>Methanobrevibacter</taxon>
    </lineage>
</organism>
<evidence type="ECO:0000256" key="1">
    <source>
        <dbReference type="SAM" id="Phobius"/>
    </source>
</evidence>
<dbReference type="AlphaFoldDB" id="A0A166D212"/>
<gene>
    <name evidence="2" type="ORF">MBFIL_07220</name>
</gene>
<reference evidence="2 3" key="1">
    <citation type="submission" date="2016-04" db="EMBL/GenBank/DDBJ databases">
        <title>Genome sequence of Methanobrevibacter filiformis DSM 11501.</title>
        <authorList>
            <person name="Poehlein A."/>
            <person name="Seedorf H."/>
            <person name="Daniel R."/>
        </authorList>
    </citation>
    <scope>NUCLEOTIDE SEQUENCE [LARGE SCALE GENOMIC DNA]</scope>
    <source>
        <strain evidence="2 3">DSM 11501</strain>
    </source>
</reference>
<keyword evidence="1" id="KW-0472">Membrane</keyword>
<evidence type="ECO:0000313" key="2">
    <source>
        <dbReference type="EMBL" id="KZX15121.1"/>
    </source>
</evidence>
<feature type="transmembrane region" description="Helical" evidence="1">
    <location>
        <begin position="20"/>
        <end position="40"/>
    </location>
</feature>
<proteinExistence type="predicted"/>
<keyword evidence="3" id="KW-1185">Reference proteome</keyword>
<dbReference type="STRING" id="55758.MBFIL_07220"/>
<dbReference type="Proteomes" id="UP000077066">
    <property type="component" value="Unassembled WGS sequence"/>
</dbReference>
<keyword evidence="1" id="KW-1133">Transmembrane helix</keyword>
<evidence type="ECO:0000313" key="3">
    <source>
        <dbReference type="Proteomes" id="UP000077066"/>
    </source>
</evidence>
<sequence>MEFLNFNISMGNDNQGVATIELVFTIFIMIFLMIAILNLFETRFDSINNMGEDLSGRTFLENLSTLINGVNSNGNGYSTTLTLPENLNNNSYSILLKKTEIMLEFKGKRGKSVIYPITLINRDNEKLDEIKLFSGNKYLIKKSLNNDNLSSIHIYQIS</sequence>
<accession>A0A166D212</accession>
<dbReference type="EMBL" id="LWMT01000108">
    <property type="protein sequence ID" value="KZX15121.1"/>
    <property type="molecule type" value="Genomic_DNA"/>
</dbReference>
<dbReference type="PATRIC" id="fig|55758.3.peg.806"/>
<comment type="caution">
    <text evidence="2">The sequence shown here is derived from an EMBL/GenBank/DDBJ whole genome shotgun (WGS) entry which is preliminary data.</text>
</comment>